<evidence type="ECO:0000259" key="2">
    <source>
        <dbReference type="Pfam" id="PF01757"/>
    </source>
</evidence>
<organism evidence="3 4">
    <name type="scientific">Cadophora malorum</name>
    <dbReference type="NCBI Taxonomy" id="108018"/>
    <lineage>
        <taxon>Eukaryota</taxon>
        <taxon>Fungi</taxon>
        <taxon>Dikarya</taxon>
        <taxon>Ascomycota</taxon>
        <taxon>Pezizomycotina</taxon>
        <taxon>Leotiomycetes</taxon>
        <taxon>Helotiales</taxon>
        <taxon>Ploettnerulaceae</taxon>
        <taxon>Cadophora</taxon>
    </lineage>
</organism>
<feature type="transmembrane region" description="Helical" evidence="1">
    <location>
        <begin position="432"/>
        <end position="453"/>
    </location>
</feature>
<reference evidence="3" key="1">
    <citation type="submission" date="2021-02" db="EMBL/GenBank/DDBJ databases">
        <title>Genome sequence Cadophora malorum strain M34.</title>
        <authorList>
            <person name="Stefanovic E."/>
            <person name="Vu D."/>
            <person name="Scully C."/>
            <person name="Dijksterhuis J."/>
            <person name="Roader J."/>
            <person name="Houbraken J."/>
        </authorList>
    </citation>
    <scope>NUCLEOTIDE SEQUENCE</scope>
    <source>
        <strain evidence="3">M34</strain>
    </source>
</reference>
<dbReference type="EMBL" id="JAFJYH010000143">
    <property type="protein sequence ID" value="KAG4417864.1"/>
    <property type="molecule type" value="Genomic_DNA"/>
</dbReference>
<evidence type="ECO:0000256" key="1">
    <source>
        <dbReference type="SAM" id="Phobius"/>
    </source>
</evidence>
<feature type="transmembrane region" description="Helical" evidence="1">
    <location>
        <begin position="164"/>
        <end position="183"/>
    </location>
</feature>
<dbReference type="Proteomes" id="UP000664132">
    <property type="component" value="Unassembled WGS sequence"/>
</dbReference>
<dbReference type="GO" id="GO:0016747">
    <property type="term" value="F:acyltransferase activity, transferring groups other than amino-acyl groups"/>
    <property type="evidence" value="ECO:0007669"/>
    <property type="project" value="InterPro"/>
</dbReference>
<keyword evidence="1" id="KW-0472">Membrane</keyword>
<keyword evidence="1" id="KW-0812">Transmembrane</keyword>
<dbReference type="InterPro" id="IPR002656">
    <property type="entry name" value="Acyl_transf_3_dom"/>
</dbReference>
<sequence>MPSVIRLRLPYWDKLYTNPAEGPLYSEYITIPRLRKLGVFLVPSFLTQNGGPPVDGEKVQATKTRDTDFLDGLRGVAAFIVVIHHLIKRPYPAYQEGFASADENWHLLQLPFLRLMYTGGTMVAVFFVISGFALSSKGIQLIRSRSPSLFRVLASATFRRSVRLWLPSISVSFFAFLLQRMGILVDHGLHRADTTLSTEIQSYIGYLKDLIDMYTWNKAQGWYNTHLWTIPIEFRCSMIIFLCLLGLSRTRTIVRVGVELLIMAHASWNDRWDVISFMGGLIIAEQHHYLKARAASASISLLDTGHNGHSEHPIQSRSKRIWYFCLLALGLYIGSFPHHKGCETPGFQWVCKVDRHQPVNEKWRYTSAHGAFLSVISISNLPSVQRIFTTPIASYLGKISYAFYLTHGLVLRVLVTPLQSKMIAAMANKPEIWYHGAVVLSGVVLLSVGIPIADLVWRALDMPSVELAKWLETKCAYEEKPISEKGFD</sequence>
<dbReference type="PANTHER" id="PTHR23028:SF134">
    <property type="entry name" value="PUTATIVE (AFU_ORTHOLOGUE AFUA_4G08520)-RELATED"/>
    <property type="match status" value="1"/>
</dbReference>
<keyword evidence="4" id="KW-1185">Reference proteome</keyword>
<dbReference type="OrthoDB" id="5819582at2759"/>
<comment type="caution">
    <text evidence="3">The sequence shown here is derived from an EMBL/GenBank/DDBJ whole genome shotgun (WGS) entry which is preliminary data.</text>
</comment>
<feature type="transmembrane region" description="Helical" evidence="1">
    <location>
        <begin position="226"/>
        <end position="247"/>
    </location>
</feature>
<feature type="domain" description="Acyltransferase 3" evidence="2">
    <location>
        <begin position="69"/>
        <end position="444"/>
    </location>
</feature>
<evidence type="ECO:0000313" key="3">
    <source>
        <dbReference type="EMBL" id="KAG4417864.1"/>
    </source>
</evidence>
<feature type="transmembrane region" description="Helical" evidence="1">
    <location>
        <begin position="115"/>
        <end position="135"/>
    </location>
</feature>
<dbReference type="Pfam" id="PF01757">
    <property type="entry name" value="Acyl_transf_3"/>
    <property type="match status" value="1"/>
</dbReference>
<feature type="transmembrane region" description="Helical" evidence="1">
    <location>
        <begin position="321"/>
        <end position="339"/>
    </location>
</feature>
<accession>A0A8H7TDL9</accession>
<keyword evidence="1" id="KW-1133">Transmembrane helix</keyword>
<evidence type="ECO:0000313" key="4">
    <source>
        <dbReference type="Proteomes" id="UP000664132"/>
    </source>
</evidence>
<proteinExistence type="predicted"/>
<dbReference type="PANTHER" id="PTHR23028">
    <property type="entry name" value="ACETYLTRANSFERASE"/>
    <property type="match status" value="1"/>
</dbReference>
<protein>
    <recommendedName>
        <fullName evidence="2">Acyltransferase 3 domain-containing protein</fullName>
    </recommendedName>
</protein>
<gene>
    <name evidence="3" type="ORF">IFR04_009001</name>
</gene>
<dbReference type="InterPro" id="IPR050879">
    <property type="entry name" value="Acyltransferase_3"/>
</dbReference>
<name>A0A8H7TDL9_9HELO</name>
<dbReference type="AlphaFoldDB" id="A0A8H7TDL9"/>